<dbReference type="HAMAP" id="MF_00054_B">
    <property type="entry name" value="EF_G_EF_2_B"/>
    <property type="match status" value="1"/>
</dbReference>
<feature type="binding site" evidence="8">
    <location>
        <begin position="135"/>
        <end position="138"/>
    </location>
    <ligand>
        <name>GTP</name>
        <dbReference type="ChEBI" id="CHEBI:37565"/>
    </ligand>
</feature>
<dbReference type="SUPFAM" id="SSF54211">
    <property type="entry name" value="Ribosomal protein S5 domain 2-like"/>
    <property type="match status" value="1"/>
</dbReference>
<keyword evidence="6 8" id="KW-0342">GTP-binding</keyword>
<dbReference type="Gene3D" id="3.30.230.10">
    <property type="match status" value="1"/>
</dbReference>
<dbReference type="InterPro" id="IPR041095">
    <property type="entry name" value="EFG_II"/>
</dbReference>
<dbReference type="InterPro" id="IPR004540">
    <property type="entry name" value="Transl_elong_EFG/EF2"/>
</dbReference>
<dbReference type="InterPro" id="IPR009022">
    <property type="entry name" value="EFG_III"/>
</dbReference>
<feature type="binding site" evidence="8">
    <location>
        <begin position="81"/>
        <end position="85"/>
    </location>
    <ligand>
        <name>GTP</name>
        <dbReference type="ChEBI" id="CHEBI:37565"/>
    </ligand>
</feature>
<dbReference type="PANTHER" id="PTHR43261:SF1">
    <property type="entry name" value="RIBOSOME-RELEASING FACTOR 2, MITOCHONDRIAL"/>
    <property type="match status" value="1"/>
</dbReference>
<keyword evidence="3 8" id="KW-0547">Nucleotide-binding</keyword>
<dbReference type="GO" id="GO:0005525">
    <property type="term" value="F:GTP binding"/>
    <property type="evidence" value="ECO:0007669"/>
    <property type="project" value="UniProtKB-UniRule"/>
</dbReference>
<dbReference type="Proteomes" id="UP000594688">
    <property type="component" value="Chromosome"/>
</dbReference>
<dbReference type="SUPFAM" id="SSF52540">
    <property type="entry name" value="P-loop containing nucleoside triphosphate hydrolases"/>
    <property type="match status" value="1"/>
</dbReference>
<dbReference type="InterPro" id="IPR047872">
    <property type="entry name" value="EFG_IV"/>
</dbReference>
<evidence type="ECO:0000313" key="11">
    <source>
        <dbReference type="Proteomes" id="UP000594688"/>
    </source>
</evidence>
<dbReference type="InterPro" id="IPR005225">
    <property type="entry name" value="Small_GTP-bd"/>
</dbReference>
<evidence type="ECO:0000256" key="7">
    <source>
        <dbReference type="ARBA" id="ARBA00024731"/>
    </source>
</evidence>
<protein>
    <recommendedName>
        <fullName evidence="2 8">Elongation factor G</fullName>
        <shortName evidence="8">EF-G</shortName>
    </recommendedName>
</protein>
<dbReference type="AlphaFoldDB" id="A0A7T0BVP9"/>
<dbReference type="NCBIfam" id="TIGR00484">
    <property type="entry name" value="EF-G"/>
    <property type="match status" value="1"/>
</dbReference>
<dbReference type="InterPro" id="IPR020568">
    <property type="entry name" value="Ribosomal_Su5_D2-typ_SF"/>
</dbReference>
<evidence type="ECO:0000313" key="10">
    <source>
        <dbReference type="EMBL" id="QPJ61748.1"/>
    </source>
</evidence>
<dbReference type="CDD" id="cd16262">
    <property type="entry name" value="EFG_III"/>
    <property type="match status" value="1"/>
</dbReference>
<dbReference type="Pfam" id="PF22042">
    <property type="entry name" value="EF-G_D2"/>
    <property type="match status" value="1"/>
</dbReference>
<feature type="domain" description="Tr-type G" evidence="9">
    <location>
        <begin position="8"/>
        <end position="284"/>
    </location>
</feature>
<reference evidence="10 11" key="1">
    <citation type="submission" date="2020-02" db="EMBL/GenBank/DDBJ databases">
        <title>Genomic and physiological characterization of two novel Nitrospinaceae genera.</title>
        <authorList>
            <person name="Mueller A.J."/>
            <person name="Jung M.-Y."/>
            <person name="Strachan C.R."/>
            <person name="Herbold C.W."/>
            <person name="Kirkegaard R.H."/>
            <person name="Daims H."/>
        </authorList>
    </citation>
    <scope>NUCLEOTIDE SEQUENCE [LARGE SCALE GENOMIC DNA]</scope>
    <source>
        <strain evidence="10">EB</strain>
    </source>
</reference>
<dbReference type="InterPro" id="IPR031157">
    <property type="entry name" value="G_TR_CS"/>
</dbReference>
<dbReference type="InterPro" id="IPR005517">
    <property type="entry name" value="Transl_elong_EFG/EF2_IV"/>
</dbReference>
<keyword evidence="5 8" id="KW-0648">Protein biosynthesis</keyword>
<dbReference type="InterPro" id="IPR000795">
    <property type="entry name" value="T_Tr_GTP-bd_dom"/>
</dbReference>
<dbReference type="Pfam" id="PF14492">
    <property type="entry name" value="EFG_III"/>
    <property type="match status" value="1"/>
</dbReference>
<dbReference type="InterPro" id="IPR035649">
    <property type="entry name" value="EFG_V"/>
</dbReference>
<sequence length="701" mass="76926">MSKKLSLEKVRNIGIIAHIDAGKTTTTERVLYYTGKSHKIGEVHEGSATMDWMEQEQERGITITSAATTCFWDKHQINIIDTPGHVDFTAEVERSLRVLDGAIGVFCAVGGVEPQSETVWRQATKYKVPRIAFVNKMDRTGANFVSVVGQMKDRLGANPVPVQIPVGAEGDFVGVIDLIEMKANIYSDDKGKGEVFDVVDIPEDMREMAEHYRDKMVEAASDADESIMERYLEGGEISNSEILAAIRTGTLDLKFTPVFCGAAFKNKGVQQLLDAVVNILPSPLDVPSIVGTNPNTQEEVGFKVEDSEPLSALAFKIMTDPFVGQLAFVRVYSGKLESGSYVYNSTKNQRERVGRLLRMHANKREEIKEVAAGDIAAVVGFKKTFTGDTLCPEDKPVILEAITFPQPVIAIAIEPKTKAEQDKLGDCLHKLAQEDPTFEARVDPETNQTIISGMGELHLEVLVDRMKREFSLDVHVSKPQVAYRETISKAVDHAHQYKKQTGGKGQFAHVKIKVEPQEPGDGYEFVNKITGGAIPKEFIPAVQKGIEEAMDRGVLCGYPVVDIRVTLYDGSYHEVDSSEMSFKICSAIAFKEACQKAGPQLLEPVMDVEVMTPEDFMGDVIGNLNSKRGKIKELAERAGAKVVKCEVPLAGMFGYSTDLRSATQGRANYSMEFAKYDVVPAAIAEELIAKAAGTTPENTTV</sequence>
<accession>A0A7T0BVP9</accession>
<evidence type="ECO:0000259" key="9">
    <source>
        <dbReference type="PROSITE" id="PS51722"/>
    </source>
</evidence>
<evidence type="ECO:0000256" key="1">
    <source>
        <dbReference type="ARBA" id="ARBA00005870"/>
    </source>
</evidence>
<dbReference type="FunFam" id="3.30.70.870:FF:000001">
    <property type="entry name" value="Elongation factor G"/>
    <property type="match status" value="1"/>
</dbReference>
<dbReference type="Pfam" id="PF00679">
    <property type="entry name" value="EFG_C"/>
    <property type="match status" value="1"/>
</dbReference>
<evidence type="ECO:0000256" key="8">
    <source>
        <dbReference type="HAMAP-Rule" id="MF_00054"/>
    </source>
</evidence>
<evidence type="ECO:0000256" key="5">
    <source>
        <dbReference type="ARBA" id="ARBA00022917"/>
    </source>
</evidence>
<dbReference type="SMART" id="SM00889">
    <property type="entry name" value="EFG_IV"/>
    <property type="match status" value="1"/>
</dbReference>
<dbReference type="CDD" id="cd01886">
    <property type="entry name" value="EF-G"/>
    <property type="match status" value="1"/>
</dbReference>
<dbReference type="GO" id="GO:0005737">
    <property type="term" value="C:cytoplasm"/>
    <property type="evidence" value="ECO:0007669"/>
    <property type="project" value="UniProtKB-SubCell"/>
</dbReference>
<organism evidence="10 11">
    <name type="scientific">Candidatus Nitronauta litoralis</name>
    <dbReference type="NCBI Taxonomy" id="2705533"/>
    <lineage>
        <taxon>Bacteria</taxon>
        <taxon>Pseudomonadati</taxon>
        <taxon>Nitrospinota/Tectimicrobiota group</taxon>
        <taxon>Nitrospinota</taxon>
        <taxon>Nitrospinia</taxon>
        <taxon>Nitrospinales</taxon>
        <taxon>Nitrospinaceae</taxon>
        <taxon>Candidatus Nitronauta</taxon>
    </lineage>
</organism>
<dbReference type="FunFam" id="2.40.30.10:FF:000006">
    <property type="entry name" value="Elongation factor G"/>
    <property type="match status" value="1"/>
</dbReference>
<dbReference type="Gene3D" id="3.30.70.870">
    <property type="entry name" value="Elongation Factor G (Translational Gtpase), domain 3"/>
    <property type="match status" value="1"/>
</dbReference>
<comment type="similarity">
    <text evidence="1 8">Belongs to the TRAFAC class translation factor GTPase superfamily. Classic translation factor GTPase family. EF-G/EF-2 subfamily.</text>
</comment>
<dbReference type="InterPro" id="IPR053905">
    <property type="entry name" value="EF-G-like_DII"/>
</dbReference>
<dbReference type="PANTHER" id="PTHR43261">
    <property type="entry name" value="TRANSLATION ELONGATION FACTOR G-RELATED"/>
    <property type="match status" value="1"/>
</dbReference>
<dbReference type="InterPro" id="IPR027417">
    <property type="entry name" value="P-loop_NTPase"/>
</dbReference>
<proteinExistence type="inferred from homology"/>
<dbReference type="CDD" id="cd01434">
    <property type="entry name" value="EFG_mtEFG1_IV"/>
    <property type="match status" value="1"/>
</dbReference>
<evidence type="ECO:0000256" key="2">
    <source>
        <dbReference type="ARBA" id="ARBA00017872"/>
    </source>
</evidence>
<evidence type="ECO:0000256" key="3">
    <source>
        <dbReference type="ARBA" id="ARBA00022741"/>
    </source>
</evidence>
<keyword evidence="8" id="KW-0963">Cytoplasm</keyword>
<dbReference type="InterPro" id="IPR009000">
    <property type="entry name" value="Transl_B-barrel_sf"/>
</dbReference>
<dbReference type="Gene3D" id="3.40.50.300">
    <property type="entry name" value="P-loop containing nucleotide triphosphate hydrolases"/>
    <property type="match status" value="1"/>
</dbReference>
<comment type="subcellular location">
    <subcellularLocation>
        <location evidence="8">Cytoplasm</location>
    </subcellularLocation>
</comment>
<keyword evidence="4 8" id="KW-0251">Elongation factor</keyword>
<dbReference type="FunFam" id="3.30.70.240:FF:000001">
    <property type="entry name" value="Elongation factor G"/>
    <property type="match status" value="1"/>
</dbReference>
<dbReference type="CDD" id="cd04088">
    <property type="entry name" value="EFG_mtEFG_II"/>
    <property type="match status" value="1"/>
</dbReference>
<comment type="function">
    <text evidence="7 8">Catalyzes the GTP-dependent ribosomal translocation step during translation elongation. During this step, the ribosome changes from the pre-translocational (PRE) to the post-translocational (POST) state as the newly formed A-site-bound peptidyl-tRNA and P-site-bound deacylated tRNA move to the P and E sites, respectively. Catalyzes the coordinated movement of the two tRNA molecules, the mRNA and conformational changes in the ribosome.</text>
</comment>
<dbReference type="PRINTS" id="PR00315">
    <property type="entry name" value="ELONGATNFCT"/>
</dbReference>
<dbReference type="GO" id="GO:0003746">
    <property type="term" value="F:translation elongation factor activity"/>
    <property type="evidence" value="ECO:0007669"/>
    <property type="project" value="UniProtKB-UniRule"/>
</dbReference>
<dbReference type="SUPFAM" id="SSF54980">
    <property type="entry name" value="EF-G C-terminal domain-like"/>
    <property type="match status" value="2"/>
</dbReference>
<dbReference type="EMBL" id="CP048685">
    <property type="protein sequence ID" value="QPJ61748.1"/>
    <property type="molecule type" value="Genomic_DNA"/>
</dbReference>
<dbReference type="Gene3D" id="2.40.30.10">
    <property type="entry name" value="Translation factors"/>
    <property type="match status" value="1"/>
</dbReference>
<dbReference type="InterPro" id="IPR000640">
    <property type="entry name" value="EFG_V-like"/>
</dbReference>
<dbReference type="FunFam" id="3.30.230.10:FF:000003">
    <property type="entry name" value="Elongation factor G"/>
    <property type="match status" value="1"/>
</dbReference>
<dbReference type="NCBIfam" id="NF009381">
    <property type="entry name" value="PRK12740.1-5"/>
    <property type="match status" value="1"/>
</dbReference>
<evidence type="ECO:0000256" key="6">
    <source>
        <dbReference type="ARBA" id="ARBA00023134"/>
    </source>
</evidence>
<dbReference type="FunFam" id="3.40.50.300:FF:000029">
    <property type="entry name" value="Elongation factor G"/>
    <property type="match status" value="1"/>
</dbReference>
<dbReference type="CDD" id="cd03713">
    <property type="entry name" value="EFG_mtEFG_C"/>
    <property type="match status" value="1"/>
</dbReference>
<dbReference type="SUPFAM" id="SSF50447">
    <property type="entry name" value="Translation proteins"/>
    <property type="match status" value="1"/>
</dbReference>
<dbReference type="NCBIfam" id="TIGR00231">
    <property type="entry name" value="small_GTP"/>
    <property type="match status" value="1"/>
</dbReference>
<dbReference type="PROSITE" id="PS00301">
    <property type="entry name" value="G_TR_1"/>
    <property type="match status" value="1"/>
</dbReference>
<gene>
    <name evidence="8 10" type="primary">fusA</name>
    <name evidence="10" type="ORF">G3M70_07575</name>
</gene>
<dbReference type="InterPro" id="IPR035647">
    <property type="entry name" value="EFG_III/V"/>
</dbReference>
<dbReference type="GO" id="GO:0003924">
    <property type="term" value="F:GTPase activity"/>
    <property type="evidence" value="ECO:0007669"/>
    <property type="project" value="InterPro"/>
</dbReference>
<dbReference type="Pfam" id="PF00009">
    <property type="entry name" value="GTP_EFTU"/>
    <property type="match status" value="1"/>
</dbReference>
<dbReference type="NCBIfam" id="NF009379">
    <property type="entry name" value="PRK12740.1-3"/>
    <property type="match status" value="1"/>
</dbReference>
<dbReference type="Pfam" id="PF03764">
    <property type="entry name" value="EFG_IV"/>
    <property type="match status" value="1"/>
</dbReference>
<name>A0A7T0BVP9_9BACT</name>
<evidence type="ECO:0000256" key="4">
    <source>
        <dbReference type="ARBA" id="ARBA00022768"/>
    </source>
</evidence>
<dbReference type="InterPro" id="IPR014721">
    <property type="entry name" value="Ribsml_uS5_D2-typ_fold_subgr"/>
</dbReference>
<dbReference type="Gene3D" id="3.30.70.240">
    <property type="match status" value="1"/>
</dbReference>
<feature type="binding site" evidence="8">
    <location>
        <begin position="17"/>
        <end position="24"/>
    </location>
    <ligand>
        <name>GTP</name>
        <dbReference type="ChEBI" id="CHEBI:37565"/>
    </ligand>
</feature>
<dbReference type="GO" id="GO:0032790">
    <property type="term" value="P:ribosome disassembly"/>
    <property type="evidence" value="ECO:0007669"/>
    <property type="project" value="TreeGrafter"/>
</dbReference>
<dbReference type="KEGG" id="nli:G3M70_07575"/>
<dbReference type="PROSITE" id="PS51722">
    <property type="entry name" value="G_TR_2"/>
    <property type="match status" value="1"/>
</dbReference>
<dbReference type="SMART" id="SM00838">
    <property type="entry name" value="EFG_C"/>
    <property type="match status" value="1"/>
</dbReference>